<dbReference type="Proteomes" id="UP000603640">
    <property type="component" value="Unassembled WGS sequence"/>
</dbReference>
<dbReference type="PANTHER" id="PTHR35580:SF1">
    <property type="entry name" value="PHYTASE-LIKE DOMAIN-CONTAINING PROTEIN"/>
    <property type="match status" value="1"/>
</dbReference>
<gene>
    <name evidence="2" type="ORF">H8S84_04635</name>
</gene>
<protein>
    <submittedName>
        <fullName evidence="2">PQQ-binding-like beta-propeller repeat protein</fullName>
    </submittedName>
</protein>
<dbReference type="EMBL" id="JACRVF010000001">
    <property type="protein sequence ID" value="MBC5992120.1"/>
    <property type="molecule type" value="Genomic_DNA"/>
</dbReference>
<sequence length="1121" mass="121618">MNATLVKYSPEGRELWKVQYSATDAVQGYSVEDIVADNKGDVYVLAIKGNYGPPSMIIYKYDGTNGTLLWSVMESVGRINTPKQILVDNIGGVLVSGFAVNSGPGFSYIIKYSASDGSWLWDKNFIGQLESYAEHIVTDIAIDEVGDIYATGTKNASHFGSSDIVTLKYSGLDGKVLWRQDSEIVGKEYSGELVVSGDEVYITGTVASSTAPAEILKSFLIKYSASDGAMQWSQDTKLDSNLIVLKRLVSDGSGGVVAAGYQGENAYLLRYGGGGGQVQWLVPFAGKLMTLETDKLGGLYAAGFTPGAEYVIVKYNILTGQQLWEYAKPSDKTQVDLLQLSVSGSGAYIAGVSTNKDKDFDNLFLARHRFSDGANLWTIVGSGEDPAYDSPVDVLTDAEGNVIVAGSSTSRSGEIASAFVIKYSAEGETEWLNVLEAGRRNEIVGMAVDAKGDVFITGTRKLLDNSQRHFTIKYNGTDGAKLWEHLSNIGQTSFTIKDIKVDNIGGAYVVGVYSEGSPIVYNDYLVKLDSQNGSVLWSKINDQSSSLYGFAAFTVDERGNVYVTGSTSNTASNYDITTIKYNGTDGSVIWSNVLDKTVNDAVTHLAIDKTGGVYIVGYNSLDPNNYLSVNPFLLKYDASSGNQLWYQAIESKGNSTLTIKHLIADSEGRVYTRGTDPFSEQIFAYDSENGKQEWSFVTDGYITDVTVDGKGGLYFTNAVNRNEIHKHNALNGQKVWSLVTPQEFRRITVDKDLNVIVAGVIDDPVTHWDNLTVKYSQQEDPCNIPVEARLYLPPVAKRVGWQVRTTADFRPYILGANHGVSWSWGDGSTSSIAYTALGTSRITGEHTYQQAGIYQIGLDFSQSCLKPANAGYEQWMPVFDPEAGFVTGAGQTEGIRFNLNARYSGRFATEPQGSVQLDMEGLGRLRSADLEWLVVSGDKAAFRGEGTIDGRGRYGFTLSVTDAGSPGANDAGDRLRVQVWDLERHSRVVYDNGSSQILDLSNQGPTIQRGNIVIHRPGKASMAAKAGSKAQAAEGGSQLTAYPNTFSERTAVSFSLGNAQNYTLEVYDTRGRLVRQLASGNAKAGSTYEYELSGQGLNEGLYIARLVTNAGTQSIKLLLKR</sequence>
<evidence type="ECO:0000313" key="2">
    <source>
        <dbReference type="EMBL" id="MBC5992120.1"/>
    </source>
</evidence>
<dbReference type="Gene3D" id="2.130.10.10">
    <property type="entry name" value="YVTN repeat-like/Quinoprotein amine dehydrogenase"/>
    <property type="match status" value="3"/>
</dbReference>
<name>A0A923N7X8_9BACT</name>
<dbReference type="PROSITE" id="PS50093">
    <property type="entry name" value="PKD"/>
    <property type="match status" value="1"/>
</dbReference>
<keyword evidence="3" id="KW-1185">Reference proteome</keyword>
<comment type="caution">
    <text evidence="2">The sequence shown here is derived from an EMBL/GenBank/DDBJ whole genome shotgun (WGS) entry which is preliminary data.</text>
</comment>
<dbReference type="Pfam" id="PF13360">
    <property type="entry name" value="PQQ_2"/>
    <property type="match status" value="2"/>
</dbReference>
<dbReference type="NCBIfam" id="TIGR04183">
    <property type="entry name" value="Por_Secre_tail"/>
    <property type="match status" value="1"/>
</dbReference>
<proteinExistence type="predicted"/>
<reference evidence="2" key="1">
    <citation type="submission" date="2020-08" db="EMBL/GenBank/DDBJ databases">
        <title>Pontibacter sp. SD6 16S ribosomal RNA gene Genome sequencing and assembly.</title>
        <authorList>
            <person name="Kang M."/>
        </authorList>
    </citation>
    <scope>NUCLEOTIDE SEQUENCE</scope>
    <source>
        <strain evidence="2">SD6</strain>
    </source>
</reference>
<dbReference type="InterPro" id="IPR002372">
    <property type="entry name" value="PQQ_rpt_dom"/>
</dbReference>
<dbReference type="InterPro" id="IPR026444">
    <property type="entry name" value="Secre_tail"/>
</dbReference>
<evidence type="ECO:0000313" key="3">
    <source>
        <dbReference type="Proteomes" id="UP000603640"/>
    </source>
</evidence>
<dbReference type="RefSeq" id="WP_187066079.1">
    <property type="nucleotide sequence ID" value="NZ_JACRVF010000001.1"/>
</dbReference>
<organism evidence="2 3">
    <name type="scientific">Pontibacter cellulosilyticus</name>
    <dbReference type="NCBI Taxonomy" id="1720253"/>
    <lineage>
        <taxon>Bacteria</taxon>
        <taxon>Pseudomonadati</taxon>
        <taxon>Bacteroidota</taxon>
        <taxon>Cytophagia</taxon>
        <taxon>Cytophagales</taxon>
        <taxon>Hymenobacteraceae</taxon>
        <taxon>Pontibacter</taxon>
    </lineage>
</organism>
<feature type="domain" description="PKD" evidence="1">
    <location>
        <begin position="822"/>
        <end position="863"/>
    </location>
</feature>
<dbReference type="InterPro" id="IPR052918">
    <property type="entry name" value="Motility_Chemotaxis_Reg"/>
</dbReference>
<dbReference type="InterPro" id="IPR015943">
    <property type="entry name" value="WD40/YVTN_repeat-like_dom_sf"/>
</dbReference>
<dbReference type="SUPFAM" id="SSF50998">
    <property type="entry name" value="Quinoprotein alcohol dehydrogenase-like"/>
    <property type="match status" value="2"/>
</dbReference>
<dbReference type="PANTHER" id="PTHR35580">
    <property type="entry name" value="CELL SURFACE GLYCOPROTEIN (S-LAYER PROTEIN)-LIKE PROTEIN"/>
    <property type="match status" value="1"/>
</dbReference>
<dbReference type="SUPFAM" id="SSF63825">
    <property type="entry name" value="YWTD domain"/>
    <property type="match status" value="1"/>
</dbReference>
<dbReference type="AlphaFoldDB" id="A0A923N7X8"/>
<dbReference type="InterPro" id="IPR011047">
    <property type="entry name" value="Quinoprotein_ADH-like_sf"/>
</dbReference>
<evidence type="ECO:0000259" key="1">
    <source>
        <dbReference type="PROSITE" id="PS50093"/>
    </source>
</evidence>
<dbReference type="InterPro" id="IPR000601">
    <property type="entry name" value="PKD_dom"/>
</dbReference>
<accession>A0A923N7X8</accession>